<keyword evidence="3" id="KW-1185">Reference proteome</keyword>
<evidence type="ECO:0000256" key="1">
    <source>
        <dbReference type="ARBA" id="ARBA00022679"/>
    </source>
</evidence>
<dbReference type="Gene3D" id="3.40.50.10540">
    <property type="entry name" value="Crotonobetainyl-coa:carnitine coa-transferase, domain 1"/>
    <property type="match status" value="1"/>
</dbReference>
<gene>
    <name evidence="2" type="ORF">GCM10009096_04930</name>
</gene>
<dbReference type="GO" id="GO:0016740">
    <property type="term" value="F:transferase activity"/>
    <property type="evidence" value="ECO:0007669"/>
    <property type="project" value="UniProtKB-KW"/>
</dbReference>
<dbReference type="EMBL" id="BAAAEM010000002">
    <property type="protein sequence ID" value="GAA0467200.1"/>
    <property type="molecule type" value="Genomic_DNA"/>
</dbReference>
<dbReference type="InterPro" id="IPR023606">
    <property type="entry name" value="CoA-Trfase_III_dom_1_sf"/>
</dbReference>
<evidence type="ECO:0000313" key="2">
    <source>
        <dbReference type="EMBL" id="GAA0467200.1"/>
    </source>
</evidence>
<comment type="caution">
    <text evidence="2">The sequence shown here is derived from an EMBL/GenBank/DDBJ whole genome shotgun (WGS) entry which is preliminary data.</text>
</comment>
<dbReference type="RefSeq" id="WP_229953964.1">
    <property type="nucleotide sequence ID" value="NZ_BAAAEM010000002.1"/>
</dbReference>
<reference evidence="3" key="1">
    <citation type="journal article" date="2019" name="Int. J. Syst. Evol. Microbiol.">
        <title>The Global Catalogue of Microorganisms (GCM) 10K type strain sequencing project: providing services to taxonomists for standard genome sequencing and annotation.</title>
        <authorList>
            <consortium name="The Broad Institute Genomics Platform"/>
            <consortium name="The Broad Institute Genome Sequencing Center for Infectious Disease"/>
            <person name="Wu L."/>
            <person name="Ma J."/>
        </authorList>
    </citation>
    <scope>NUCLEOTIDE SEQUENCE [LARGE SCALE GENOMIC DNA]</scope>
    <source>
        <strain evidence="3">JCM 14162</strain>
    </source>
</reference>
<dbReference type="PANTHER" id="PTHR48207:SF4">
    <property type="entry name" value="BLL6097 PROTEIN"/>
    <property type="match status" value="1"/>
</dbReference>
<dbReference type="InterPro" id="IPR003673">
    <property type="entry name" value="CoA-Trfase_fam_III"/>
</dbReference>
<keyword evidence="1 2" id="KW-0808">Transferase</keyword>
<protein>
    <submittedName>
        <fullName evidence="2">CoA transferase</fullName>
    </submittedName>
</protein>
<name>A0ABP3JYP3_9SPHN</name>
<dbReference type="SUPFAM" id="SSF89796">
    <property type="entry name" value="CoA-transferase family III (CaiB/BaiF)"/>
    <property type="match status" value="1"/>
</dbReference>
<dbReference type="InterPro" id="IPR050483">
    <property type="entry name" value="CoA-transferase_III_domain"/>
</dbReference>
<proteinExistence type="predicted"/>
<sequence length="389" mass="42782">MADFPLAGLKVLDFSRVVAGPYATRMLSDLGADVLKVEPPEGDVTRKLAKRESGVSGNYLQLNIGKQNICLDLKAEGAPELVRKLAAEADIVVENFRPGIMDRFGVGWGDLSKANPRLIMLSISGYGQNGPEREKAAYAPVLHAETGLIARQAQMSGGHSTDIQFAMADSYSSLHGIIAILSALRTLDQTGEGQHIDLAMLNVLHSADDYAHFALDDIWPKPPETLVWEAPEDRQILIVGDMKWLWLMFSTKDGLEDPTPEGADIPTKVKLRREAMEQHIRSHESFDALTGTLDRLNLAWGEVHPFGPDVYDQPSIEHLGTIVDVTDDAGNARRTVQSPYRFSKSKSGIDSNAKTARRGEHNVTALKQWLGMTDDEIAHLIENKALRSD</sequence>
<organism evidence="2 3">
    <name type="scientific">Parasphingorhabdus litoris</name>
    <dbReference type="NCBI Taxonomy" id="394733"/>
    <lineage>
        <taxon>Bacteria</taxon>
        <taxon>Pseudomonadati</taxon>
        <taxon>Pseudomonadota</taxon>
        <taxon>Alphaproteobacteria</taxon>
        <taxon>Sphingomonadales</taxon>
        <taxon>Sphingomonadaceae</taxon>
        <taxon>Parasphingorhabdus</taxon>
    </lineage>
</organism>
<dbReference type="Proteomes" id="UP001500713">
    <property type="component" value="Unassembled WGS sequence"/>
</dbReference>
<dbReference type="PANTHER" id="PTHR48207">
    <property type="entry name" value="SUCCINATE--HYDROXYMETHYLGLUTARATE COA-TRANSFERASE"/>
    <property type="match status" value="1"/>
</dbReference>
<evidence type="ECO:0000313" key="3">
    <source>
        <dbReference type="Proteomes" id="UP001500713"/>
    </source>
</evidence>
<accession>A0ABP3JYP3</accession>
<dbReference type="Pfam" id="PF02515">
    <property type="entry name" value="CoA_transf_3"/>
    <property type="match status" value="1"/>
</dbReference>